<name>A0ACD3YRU5_FUSSC</name>
<accession>A0ACD3YRU5</accession>
<organism evidence="1 2">
    <name type="scientific">Fusarium solani subsp. cucurbitae</name>
    <name type="common">Neocosmosporum cucurbitae</name>
    <dbReference type="NCBI Taxonomy" id="2747967"/>
    <lineage>
        <taxon>Eukaryota</taxon>
        <taxon>Fungi</taxon>
        <taxon>Dikarya</taxon>
        <taxon>Ascomycota</taxon>
        <taxon>Pezizomycotina</taxon>
        <taxon>Sordariomycetes</taxon>
        <taxon>Hypocreomycetidae</taxon>
        <taxon>Hypocreales</taxon>
        <taxon>Nectriaceae</taxon>
        <taxon>Fusarium</taxon>
        <taxon>Fusarium solani species complex</taxon>
    </lineage>
</organism>
<dbReference type="EMBL" id="CP090031">
    <property type="protein sequence ID" value="UPK91692.1"/>
    <property type="molecule type" value="Genomic_DNA"/>
</dbReference>
<gene>
    <name evidence="1" type="ORF">LCI18_002627</name>
</gene>
<reference evidence="1" key="1">
    <citation type="submission" date="2021-11" db="EMBL/GenBank/DDBJ databases">
        <title>Fusarium solani-melongenae Genome sequencing and assembly.</title>
        <authorList>
            <person name="Xie S."/>
            <person name="Huang L."/>
            <person name="Zhang X."/>
        </authorList>
    </citation>
    <scope>NUCLEOTIDE SEQUENCE</scope>
    <source>
        <strain evidence="1">CRI 24-3</strain>
    </source>
</reference>
<evidence type="ECO:0000313" key="1">
    <source>
        <dbReference type="EMBL" id="UPK91692.1"/>
    </source>
</evidence>
<protein>
    <submittedName>
        <fullName evidence="1">Uncharacterized protein</fullName>
    </submittedName>
</protein>
<evidence type="ECO:0000313" key="2">
    <source>
        <dbReference type="Proteomes" id="UP000830768"/>
    </source>
</evidence>
<dbReference type="Proteomes" id="UP000830768">
    <property type="component" value="Chromosome 2"/>
</dbReference>
<proteinExistence type="predicted"/>
<sequence>MKPTGLFRAFFGAALIAQTVAFFRVTCAPWKRERIDSLVNPGAESSHMHTFWGSRKISADTVNGADFQDGCTSCDNQLDKSAYWMPTLYYVKKNVTIPVKVGIFHVYYQGQENNPGLYPEDFALIGGNPKITEDEIREQGGNGIHWHFDESDEVKEKWQFPKKRGTGWLRGNVPFPGWVVKDKALGRYRACNDTVDTGCISVPGMFFAVWYDVGDAEFFTFEDGDYLTLSSGGGHTYHGDFIMGWDKSALWEVSHNTTEFAKIGGEAAYVRSDTCNATAEATTYLWDLDWQTVLAAKNGSLTESVVTGTYDNSLTITDGRSVNATWSGKWGEEGSSVDDGKKALDEASYVSVSSPSTSASAPSTVASSSGTADLSQTTLSTATISAKAQGIETVSTATLEASSTTNPQPTSSSSSSSSSNKHHSSSKTHFRLHQAKKGCKASPLKERQD</sequence>
<keyword evidence="2" id="KW-1185">Reference proteome</keyword>